<dbReference type="AlphaFoldDB" id="A0A8H3WVB9"/>
<reference evidence="2 3" key="1">
    <citation type="journal article" date="2019" name="Environ. Microbiol.">
        <title>At the nexus of three kingdoms: the genome of the mycorrhizal fungus Gigaspora margarita provides insights into plant, endobacterial and fungal interactions.</title>
        <authorList>
            <person name="Venice F."/>
            <person name="Ghignone S."/>
            <person name="Salvioli di Fossalunga A."/>
            <person name="Amselem J."/>
            <person name="Novero M."/>
            <person name="Xianan X."/>
            <person name="Sedzielewska Toro K."/>
            <person name="Morin E."/>
            <person name="Lipzen A."/>
            <person name="Grigoriev I.V."/>
            <person name="Henrissat B."/>
            <person name="Martin F.M."/>
            <person name="Bonfante P."/>
        </authorList>
    </citation>
    <scope>NUCLEOTIDE SEQUENCE [LARGE SCALE GENOMIC DNA]</scope>
    <source>
        <strain evidence="2 3">BEG34</strain>
    </source>
</reference>
<gene>
    <name evidence="2" type="ORF">F8M41_016364</name>
</gene>
<feature type="transmembrane region" description="Helical" evidence="1">
    <location>
        <begin position="20"/>
        <end position="39"/>
    </location>
</feature>
<accession>A0A8H3WVB9</accession>
<keyword evidence="3" id="KW-1185">Reference proteome</keyword>
<evidence type="ECO:0000313" key="3">
    <source>
        <dbReference type="Proteomes" id="UP000439903"/>
    </source>
</evidence>
<proteinExistence type="predicted"/>
<dbReference type="EMBL" id="WTPW01003524">
    <property type="protein sequence ID" value="KAF0339333.1"/>
    <property type="molecule type" value="Genomic_DNA"/>
</dbReference>
<dbReference type="Proteomes" id="UP000439903">
    <property type="component" value="Unassembled WGS sequence"/>
</dbReference>
<keyword evidence="1" id="KW-0812">Transmembrane</keyword>
<feature type="non-terminal residue" evidence="2">
    <location>
        <position position="1"/>
    </location>
</feature>
<protein>
    <submittedName>
        <fullName evidence="2">Uncharacterized protein</fullName>
    </submittedName>
</protein>
<keyword evidence="1" id="KW-1133">Transmembrane helix</keyword>
<evidence type="ECO:0000313" key="2">
    <source>
        <dbReference type="EMBL" id="KAF0339333.1"/>
    </source>
</evidence>
<organism evidence="2 3">
    <name type="scientific">Gigaspora margarita</name>
    <dbReference type="NCBI Taxonomy" id="4874"/>
    <lineage>
        <taxon>Eukaryota</taxon>
        <taxon>Fungi</taxon>
        <taxon>Fungi incertae sedis</taxon>
        <taxon>Mucoromycota</taxon>
        <taxon>Glomeromycotina</taxon>
        <taxon>Glomeromycetes</taxon>
        <taxon>Diversisporales</taxon>
        <taxon>Gigasporaceae</taxon>
        <taxon>Gigaspora</taxon>
    </lineage>
</organism>
<comment type="caution">
    <text evidence="2">The sequence shown here is derived from an EMBL/GenBank/DDBJ whole genome shotgun (WGS) entry which is preliminary data.</text>
</comment>
<evidence type="ECO:0000256" key="1">
    <source>
        <dbReference type="SAM" id="Phobius"/>
    </source>
</evidence>
<keyword evidence="1" id="KW-0472">Membrane</keyword>
<name>A0A8H3WVB9_GIGMA</name>
<sequence>ASMSPWICAVSLTCHTCSQLSPFTFPALHFIFLFFFSSFT</sequence>